<dbReference type="AlphaFoldDB" id="A0A0F9CDP3"/>
<sequence>MGESRALVSRRTDPYPNDIKAEAIALVYESGNFSQAARTMAERYPERSPNFSQIIRWFKQIDPERWKEMGEEREETFKTGIMEMGMKAQERMMTVLDTLPDSQMPVTAGIAMDKPIELLKLQKGGGNQVNVQFNLVTRE</sequence>
<accession>A0A0F9CDP3</accession>
<reference evidence="1" key="1">
    <citation type="journal article" date="2015" name="Nature">
        <title>Complex archaea that bridge the gap between prokaryotes and eukaryotes.</title>
        <authorList>
            <person name="Spang A."/>
            <person name="Saw J.H."/>
            <person name="Jorgensen S.L."/>
            <person name="Zaremba-Niedzwiedzka K."/>
            <person name="Martijn J."/>
            <person name="Lind A.E."/>
            <person name="van Eijk R."/>
            <person name="Schleper C."/>
            <person name="Guy L."/>
            <person name="Ettema T.J."/>
        </authorList>
    </citation>
    <scope>NUCLEOTIDE SEQUENCE</scope>
</reference>
<proteinExistence type="predicted"/>
<evidence type="ECO:0000313" key="1">
    <source>
        <dbReference type="EMBL" id="KKK94841.1"/>
    </source>
</evidence>
<name>A0A0F9CDP3_9ZZZZ</name>
<comment type="caution">
    <text evidence="1">The sequence shown here is derived from an EMBL/GenBank/DDBJ whole genome shotgun (WGS) entry which is preliminary data.</text>
</comment>
<protein>
    <submittedName>
        <fullName evidence="1">Uncharacterized protein</fullName>
    </submittedName>
</protein>
<organism evidence="1">
    <name type="scientific">marine sediment metagenome</name>
    <dbReference type="NCBI Taxonomy" id="412755"/>
    <lineage>
        <taxon>unclassified sequences</taxon>
        <taxon>metagenomes</taxon>
        <taxon>ecological metagenomes</taxon>
    </lineage>
</organism>
<dbReference type="EMBL" id="LAZR01047172">
    <property type="protein sequence ID" value="KKK94841.1"/>
    <property type="molecule type" value="Genomic_DNA"/>
</dbReference>
<gene>
    <name evidence="1" type="ORF">LCGC14_2678790</name>
</gene>